<name>A0A6C0F6P0_9ZZZZ</name>
<dbReference type="AlphaFoldDB" id="A0A6C0F6P0"/>
<protein>
    <submittedName>
        <fullName evidence="1">Uncharacterized protein</fullName>
    </submittedName>
</protein>
<organism evidence="1">
    <name type="scientific">viral metagenome</name>
    <dbReference type="NCBI Taxonomy" id="1070528"/>
    <lineage>
        <taxon>unclassified sequences</taxon>
        <taxon>metagenomes</taxon>
        <taxon>organismal metagenomes</taxon>
    </lineage>
</organism>
<evidence type="ECO:0000313" key="1">
    <source>
        <dbReference type="EMBL" id="QHT37476.1"/>
    </source>
</evidence>
<reference evidence="1" key="1">
    <citation type="journal article" date="2020" name="Nature">
        <title>Giant virus diversity and host interactions through global metagenomics.</title>
        <authorList>
            <person name="Schulz F."/>
            <person name="Roux S."/>
            <person name="Paez-Espino D."/>
            <person name="Jungbluth S."/>
            <person name="Walsh D.A."/>
            <person name="Denef V.J."/>
            <person name="McMahon K.D."/>
            <person name="Konstantinidis K.T."/>
            <person name="Eloe-Fadrosh E.A."/>
            <person name="Kyrpides N.C."/>
            <person name="Woyke T."/>
        </authorList>
    </citation>
    <scope>NUCLEOTIDE SEQUENCE</scope>
    <source>
        <strain evidence="1">GVMAG-S-ERX555997-44</strain>
    </source>
</reference>
<accession>A0A6C0F6P0</accession>
<sequence>MSLPKWEPKKWNNDFFLTKSHNCYMYSLNKINNRLVRRCREYHNGKKTLKKKEKSYKKKWEFLWARPGKAAGYAFTKPFNCEDMVNGVLLDSPSIKYTKERNSNFKCPKNYYRVALFKNDKGREFHFYRQDSNGIWSHKNGWRKVTNLDCKKQLIKDPLKAKRGIYNVFCGFFAVPCDPKKKRMSNVTRKKH</sequence>
<proteinExistence type="predicted"/>
<dbReference type="EMBL" id="MN738797">
    <property type="protein sequence ID" value="QHT37476.1"/>
    <property type="molecule type" value="Genomic_DNA"/>
</dbReference>